<feature type="signal peptide" evidence="1">
    <location>
        <begin position="1"/>
        <end position="18"/>
    </location>
</feature>
<dbReference type="Pfam" id="PF13715">
    <property type="entry name" value="CarbopepD_reg_2"/>
    <property type="match status" value="1"/>
</dbReference>
<evidence type="ECO:0008006" key="4">
    <source>
        <dbReference type="Google" id="ProtNLM"/>
    </source>
</evidence>
<dbReference type="EMBL" id="CP020919">
    <property type="protein sequence ID" value="AWG25350.1"/>
    <property type="molecule type" value="Genomic_DNA"/>
</dbReference>
<organism evidence="2 3">
    <name type="scientific">Flavobacterium kingsejongi</name>
    <dbReference type="NCBI Taxonomy" id="1678728"/>
    <lineage>
        <taxon>Bacteria</taxon>
        <taxon>Pseudomonadati</taxon>
        <taxon>Bacteroidota</taxon>
        <taxon>Flavobacteriia</taxon>
        <taxon>Flavobacteriales</taxon>
        <taxon>Flavobacteriaceae</taxon>
        <taxon>Flavobacterium</taxon>
    </lineage>
</organism>
<evidence type="ECO:0000256" key="1">
    <source>
        <dbReference type="SAM" id="SignalP"/>
    </source>
</evidence>
<protein>
    <recommendedName>
        <fullName evidence="4">TonB-dependent receptor</fullName>
    </recommendedName>
</protein>
<dbReference type="OrthoDB" id="1223654at2"/>
<sequence>MRYIVLFLHLILFSIGNAQQLAGHVYDKNTQKPIEGANVYLDGTTLGTMTNKDGYFAITAKNKMPNALVFSFIGYETITVEDPFSYDKNFKVLMKEDLIGLEEVVIGSPLFSRKKMLAAFKGQFLGTSKSASSCKILNENDIVLHYDPDNHVLSASAENPLRIVNNYLDYDIIFDLSDFGVKYNFNTLEPL</sequence>
<dbReference type="SUPFAM" id="SSF49464">
    <property type="entry name" value="Carboxypeptidase regulatory domain-like"/>
    <property type="match status" value="1"/>
</dbReference>
<dbReference type="RefSeq" id="WP_108736949.1">
    <property type="nucleotide sequence ID" value="NZ_CP020919.1"/>
</dbReference>
<evidence type="ECO:0000313" key="2">
    <source>
        <dbReference type="EMBL" id="AWG25350.1"/>
    </source>
</evidence>
<gene>
    <name evidence="2" type="ORF">FK004_08910</name>
</gene>
<keyword evidence="1" id="KW-0732">Signal</keyword>
<name>A0A2S1LNL2_9FLAO</name>
<dbReference type="AlphaFoldDB" id="A0A2S1LNL2"/>
<dbReference type="InterPro" id="IPR008969">
    <property type="entry name" value="CarboxyPept-like_regulatory"/>
</dbReference>
<evidence type="ECO:0000313" key="3">
    <source>
        <dbReference type="Proteomes" id="UP000244677"/>
    </source>
</evidence>
<feature type="chain" id="PRO_5015652670" description="TonB-dependent receptor" evidence="1">
    <location>
        <begin position="19"/>
        <end position="191"/>
    </location>
</feature>
<accession>A0A2S1LNL2</accession>
<dbReference type="Proteomes" id="UP000244677">
    <property type="component" value="Chromosome"/>
</dbReference>
<dbReference type="Gene3D" id="2.60.40.1120">
    <property type="entry name" value="Carboxypeptidase-like, regulatory domain"/>
    <property type="match status" value="1"/>
</dbReference>
<keyword evidence="3" id="KW-1185">Reference proteome</keyword>
<reference evidence="2 3" key="1">
    <citation type="submission" date="2017-04" db="EMBL/GenBank/DDBJ databases">
        <title>Complete genome sequence of Flavobacterium kingsejong AJ004.</title>
        <authorList>
            <person name="Lee P.C."/>
        </authorList>
    </citation>
    <scope>NUCLEOTIDE SEQUENCE [LARGE SCALE GENOMIC DNA]</scope>
    <source>
        <strain evidence="2 3">AJ004</strain>
    </source>
</reference>
<proteinExistence type="predicted"/>
<dbReference type="KEGG" id="fki:FK004_08910"/>